<organism evidence="3 4">
    <name type="scientific">Agrobacterium tumefaciens str. B6</name>
    <dbReference type="NCBI Taxonomy" id="1183423"/>
    <lineage>
        <taxon>Bacteria</taxon>
        <taxon>Pseudomonadati</taxon>
        <taxon>Pseudomonadota</taxon>
        <taxon>Alphaproteobacteria</taxon>
        <taxon>Hyphomicrobiales</taxon>
        <taxon>Rhizobiaceae</taxon>
        <taxon>Rhizobium/Agrobacterium group</taxon>
        <taxon>Agrobacterium</taxon>
        <taxon>Agrobacterium tumefaciens complex</taxon>
    </lineage>
</organism>
<reference evidence="3 4" key="1">
    <citation type="submission" date="2016-01" db="EMBL/GenBank/DDBJ databases">
        <authorList>
            <person name="Regsiter A."/>
            <person name="william w."/>
        </authorList>
    </citation>
    <scope>NUCLEOTIDE SEQUENCE [LARGE SCALE GENOMIC DNA]</scope>
    <source>
        <strain evidence="3 4">B6</strain>
    </source>
</reference>
<dbReference type="Proteomes" id="UP000192074">
    <property type="component" value="Unassembled WGS sequence"/>
</dbReference>
<feature type="domain" description="PIN like" evidence="2">
    <location>
        <begin position="30"/>
        <end position="254"/>
    </location>
</feature>
<dbReference type="Pfam" id="PF18476">
    <property type="entry name" value="PIN_8"/>
    <property type="match status" value="1"/>
</dbReference>
<dbReference type="AlphaFoldDB" id="A0A822VCA6"/>
<sequence length="600" mass="66165">MIFPDVAPLRADSQRLVTDALRSRSMRLYVDASVLIHCYEISRSACEELLTALDSFGDSVKVPVWSAKETWDHTRALPSRRPLSRTVSGLNKRLQEFRSESLRYVDERTFDDMSLEQYTMEVDDAVSSLERLARRAENIEPGHDDANARLLPFIAAHGLSSDLAAIYDEVQRTGEMRFSHEVPPGFADGGQKSGPGAEADSEDLPSQLKGKKKNRYGDLIMWLEALADVKATNSEHLIILTRDNSKRDWVYKPERVVGDDGRLQQNAGLITLPLPLLVEEAKQRCPGVSSVHVISLEMFVTVLRSGFTARVGNLARALQASARPSRSTAPRGDRSTDRHPAPFPSTDISFSSHDMMYEPPTDEAQSPIWQHIEGLRAEGWTAQNDASSELSDLIPSATAVELKQIGRGVVAASSEDAVGPIELAHFVLQSEEIEPAVKANFLVGMLAETYFDENGEPKKPASHPDIVDALFASAAVPETRRAFEVTVDEPLGPIRRLYLALPGEPEREINLQVQLAGQVLRGLQANDVDLLEPDVPENRRIAVGGGAVEMPLSELVAAIAREFVVPVRMLRVEGPTNFQITIPERTGYVSWGPTTAEQLR</sequence>
<accession>A0A822VCA6</accession>
<evidence type="ECO:0000313" key="4">
    <source>
        <dbReference type="Proteomes" id="UP000192074"/>
    </source>
</evidence>
<name>A0A822VCA6_AGRTU</name>
<feature type="compositionally biased region" description="Basic and acidic residues" evidence="1">
    <location>
        <begin position="331"/>
        <end position="340"/>
    </location>
</feature>
<evidence type="ECO:0000313" key="3">
    <source>
        <dbReference type="EMBL" id="CVI25115.1"/>
    </source>
</evidence>
<protein>
    <recommendedName>
        <fullName evidence="2">PIN like domain-containing protein</fullName>
    </recommendedName>
</protein>
<evidence type="ECO:0000256" key="1">
    <source>
        <dbReference type="SAM" id="MobiDB-lite"/>
    </source>
</evidence>
<gene>
    <name evidence="3" type="ORF">AGR4A_pAt10494</name>
</gene>
<proteinExistence type="predicted"/>
<evidence type="ECO:0000259" key="2">
    <source>
        <dbReference type="Pfam" id="PF18476"/>
    </source>
</evidence>
<dbReference type="EMBL" id="FCNL01000040">
    <property type="protein sequence ID" value="CVI25115.1"/>
    <property type="molecule type" value="Genomic_DNA"/>
</dbReference>
<dbReference type="InterPro" id="IPR041578">
    <property type="entry name" value="PIN_8"/>
</dbReference>
<dbReference type="RefSeq" id="WP_060723590.1">
    <property type="nucleotide sequence ID" value="NZ_LMVK01000008.1"/>
</dbReference>
<feature type="region of interest" description="Disordered" evidence="1">
    <location>
        <begin position="180"/>
        <end position="210"/>
    </location>
</feature>
<feature type="region of interest" description="Disordered" evidence="1">
    <location>
        <begin position="318"/>
        <end position="351"/>
    </location>
</feature>
<comment type="caution">
    <text evidence="3">The sequence shown here is derived from an EMBL/GenBank/DDBJ whole genome shotgun (WGS) entry which is preliminary data.</text>
</comment>